<dbReference type="KEGG" id="ehx:EMIHUDRAFT_233391"/>
<sequence>MDDGTATDWNRTAYIAEQRSPSSTTTTIASAAAEIAYFVAYALAVLCAALVMLCVVRRICRYKSPLSRWSSSRWSSVRYSARHSFQRSFRHARGSSARWSAAGTPTVERVRARHSTVDVEAGVDHLEAHLRRLSSEKLPPASFDAPVSTEPSLASAILAASTGGAGLLSPSSLRSRAYADLRPVERGALPEDDVAATTPLWSALEWVTHQESGFALSVRSFDSTSSRGRSSGWAVYAGSADEVSSGDVSDGIARASSAAPRQQRPPSRPFGRK</sequence>
<keyword evidence="2" id="KW-0812">Transmembrane</keyword>
<protein>
    <submittedName>
        <fullName evidence="3">Uncharacterized protein</fullName>
    </submittedName>
</protein>
<evidence type="ECO:0000313" key="4">
    <source>
        <dbReference type="Proteomes" id="UP000013827"/>
    </source>
</evidence>
<proteinExistence type="predicted"/>
<keyword evidence="2" id="KW-1133">Transmembrane helix</keyword>
<evidence type="ECO:0000313" key="3">
    <source>
        <dbReference type="EnsemblProtists" id="EOD29837"/>
    </source>
</evidence>
<accession>A0A0D3K252</accession>
<reference evidence="4" key="1">
    <citation type="journal article" date="2013" name="Nature">
        <title>Pan genome of the phytoplankton Emiliania underpins its global distribution.</title>
        <authorList>
            <person name="Read B.A."/>
            <person name="Kegel J."/>
            <person name="Klute M.J."/>
            <person name="Kuo A."/>
            <person name="Lefebvre S.C."/>
            <person name="Maumus F."/>
            <person name="Mayer C."/>
            <person name="Miller J."/>
            <person name="Monier A."/>
            <person name="Salamov A."/>
            <person name="Young J."/>
            <person name="Aguilar M."/>
            <person name="Claverie J.M."/>
            <person name="Frickenhaus S."/>
            <person name="Gonzalez K."/>
            <person name="Herman E.K."/>
            <person name="Lin Y.C."/>
            <person name="Napier J."/>
            <person name="Ogata H."/>
            <person name="Sarno A.F."/>
            <person name="Shmutz J."/>
            <person name="Schroeder D."/>
            <person name="de Vargas C."/>
            <person name="Verret F."/>
            <person name="von Dassow P."/>
            <person name="Valentin K."/>
            <person name="Van de Peer Y."/>
            <person name="Wheeler G."/>
            <person name="Dacks J.B."/>
            <person name="Delwiche C.F."/>
            <person name="Dyhrman S.T."/>
            <person name="Glockner G."/>
            <person name="John U."/>
            <person name="Richards T."/>
            <person name="Worden A.Z."/>
            <person name="Zhang X."/>
            <person name="Grigoriev I.V."/>
            <person name="Allen A.E."/>
            <person name="Bidle K."/>
            <person name="Borodovsky M."/>
            <person name="Bowler C."/>
            <person name="Brownlee C."/>
            <person name="Cock J.M."/>
            <person name="Elias M."/>
            <person name="Gladyshev V.N."/>
            <person name="Groth M."/>
            <person name="Guda C."/>
            <person name="Hadaegh A."/>
            <person name="Iglesias-Rodriguez M.D."/>
            <person name="Jenkins J."/>
            <person name="Jones B.M."/>
            <person name="Lawson T."/>
            <person name="Leese F."/>
            <person name="Lindquist E."/>
            <person name="Lobanov A."/>
            <person name="Lomsadze A."/>
            <person name="Malik S.B."/>
            <person name="Marsh M.E."/>
            <person name="Mackinder L."/>
            <person name="Mock T."/>
            <person name="Mueller-Roeber B."/>
            <person name="Pagarete A."/>
            <person name="Parker M."/>
            <person name="Probert I."/>
            <person name="Quesneville H."/>
            <person name="Raines C."/>
            <person name="Rensing S.A."/>
            <person name="Riano-Pachon D.M."/>
            <person name="Richier S."/>
            <person name="Rokitta S."/>
            <person name="Shiraiwa Y."/>
            <person name="Soanes D.M."/>
            <person name="van der Giezen M."/>
            <person name="Wahlund T.M."/>
            <person name="Williams B."/>
            <person name="Wilson W."/>
            <person name="Wolfe G."/>
            <person name="Wurch L.L."/>
        </authorList>
    </citation>
    <scope>NUCLEOTIDE SEQUENCE</scope>
</reference>
<dbReference type="PaxDb" id="2903-EOD29837"/>
<dbReference type="HOGENOM" id="CLU_1020975_0_0_1"/>
<evidence type="ECO:0000256" key="1">
    <source>
        <dbReference type="SAM" id="MobiDB-lite"/>
    </source>
</evidence>
<keyword evidence="4" id="KW-1185">Reference proteome</keyword>
<evidence type="ECO:0000256" key="2">
    <source>
        <dbReference type="SAM" id="Phobius"/>
    </source>
</evidence>
<feature type="compositionally biased region" description="Low complexity" evidence="1">
    <location>
        <begin position="253"/>
        <end position="265"/>
    </location>
</feature>
<dbReference type="GeneID" id="17275110"/>
<feature type="region of interest" description="Disordered" evidence="1">
    <location>
        <begin position="241"/>
        <end position="273"/>
    </location>
</feature>
<dbReference type="EnsemblProtists" id="EOD29837">
    <property type="protein sequence ID" value="EOD29837"/>
    <property type="gene ID" value="EMIHUDRAFT_233391"/>
</dbReference>
<keyword evidence="2" id="KW-0472">Membrane</keyword>
<name>A0A0D3K252_EMIH1</name>
<feature type="transmembrane region" description="Helical" evidence="2">
    <location>
        <begin position="35"/>
        <end position="56"/>
    </location>
</feature>
<dbReference type="Proteomes" id="UP000013827">
    <property type="component" value="Unassembled WGS sequence"/>
</dbReference>
<dbReference type="RefSeq" id="XP_005782266.1">
    <property type="nucleotide sequence ID" value="XM_005782209.1"/>
</dbReference>
<reference evidence="3" key="2">
    <citation type="submission" date="2024-10" db="UniProtKB">
        <authorList>
            <consortium name="EnsemblProtists"/>
        </authorList>
    </citation>
    <scope>IDENTIFICATION</scope>
</reference>
<dbReference type="AlphaFoldDB" id="A0A0D3K252"/>
<organism evidence="3 4">
    <name type="scientific">Emiliania huxleyi (strain CCMP1516)</name>
    <dbReference type="NCBI Taxonomy" id="280463"/>
    <lineage>
        <taxon>Eukaryota</taxon>
        <taxon>Haptista</taxon>
        <taxon>Haptophyta</taxon>
        <taxon>Prymnesiophyceae</taxon>
        <taxon>Isochrysidales</taxon>
        <taxon>Noelaerhabdaceae</taxon>
        <taxon>Emiliania</taxon>
    </lineage>
</organism>